<dbReference type="NCBIfam" id="TIGR01310">
    <property type="entry name" value="uL30_euk"/>
    <property type="match status" value="1"/>
</dbReference>
<dbReference type="InterPro" id="IPR039699">
    <property type="entry name" value="Ribosomal_uL30"/>
</dbReference>
<keyword evidence="3" id="KW-0687">Ribonucleoprotein</keyword>
<dbReference type="InterPro" id="IPR036919">
    <property type="entry name" value="Ribo_uL30_ferredoxin-like_sf"/>
</dbReference>
<dbReference type="GO" id="GO:0000463">
    <property type="term" value="P:maturation of LSU-rRNA from tricistronic rRNA transcript (SSU-rRNA, 5.8S rRNA, LSU-rRNA)"/>
    <property type="evidence" value="ECO:0007669"/>
    <property type="project" value="TreeGrafter"/>
</dbReference>
<dbReference type="AlphaFoldDB" id="A0A6B2LG45"/>
<dbReference type="Gene3D" id="3.30.1390.20">
    <property type="entry name" value="Ribosomal protein L30, ferredoxin-like fold domain"/>
    <property type="match status" value="2"/>
</dbReference>
<dbReference type="PANTHER" id="PTHR11524">
    <property type="entry name" value="60S RIBOSOMAL PROTEIN L7"/>
    <property type="match status" value="1"/>
</dbReference>
<dbReference type="InterPro" id="IPR035808">
    <property type="entry name" value="Ribosomal_uL30_euk_arc"/>
</dbReference>
<name>A0A6B2LG45_9EUKA</name>
<dbReference type="Pfam" id="PF00327">
    <property type="entry name" value="Ribosomal_L30"/>
    <property type="match status" value="1"/>
</dbReference>
<protein>
    <recommendedName>
        <fullName evidence="4">Large ribosomal subunit protein uL30-like ferredoxin-like fold domain-containing protein</fullName>
    </recommendedName>
</protein>
<dbReference type="GO" id="GO:0003735">
    <property type="term" value="F:structural constituent of ribosome"/>
    <property type="evidence" value="ECO:0007669"/>
    <property type="project" value="TreeGrafter"/>
</dbReference>
<dbReference type="PANTHER" id="PTHR11524:SF16">
    <property type="entry name" value="LARGE RIBOSOMAL SUBUNIT PROTEIN UL30"/>
    <property type="match status" value="1"/>
</dbReference>
<dbReference type="EMBL" id="GIBP01007073">
    <property type="protein sequence ID" value="NDV36042.1"/>
    <property type="molecule type" value="Transcribed_RNA"/>
</dbReference>
<comment type="similarity">
    <text evidence="1">Belongs to the universal ribosomal protein uL30 family.</text>
</comment>
<feature type="domain" description="Large ribosomal subunit protein uL30-like ferredoxin-like fold" evidence="4">
    <location>
        <begin position="21"/>
        <end position="70"/>
    </location>
</feature>
<sequence length="178" mass="20376">MRRIAKQTGSFFVEPEAKIALVVRIRGINGVSAKVKTILRLLRLRQLHNATFVKLNGAMINLLRYVEPYITYGTPSLKTVRDLVYKRGFAKINGNRITISENSIIEKHLGKYGIVCIEDIIHELYTCGPNFKYVNRFLWPFKLGGPRGGFVKKRIHFTEGGDAGNREHYINKLVKKMI</sequence>
<dbReference type="CDD" id="cd01657">
    <property type="entry name" value="Ribosomal_L7_archeal_euk"/>
    <property type="match status" value="1"/>
</dbReference>
<dbReference type="FunFam" id="3.30.1390.20:FF:000002">
    <property type="entry name" value="60S ribosomal protein L7"/>
    <property type="match status" value="1"/>
</dbReference>
<dbReference type="InterPro" id="IPR005998">
    <property type="entry name" value="Ribosomal_uL30_euk"/>
</dbReference>
<dbReference type="GO" id="GO:0022625">
    <property type="term" value="C:cytosolic large ribosomal subunit"/>
    <property type="evidence" value="ECO:0007669"/>
    <property type="project" value="TreeGrafter"/>
</dbReference>
<dbReference type="InterPro" id="IPR018038">
    <property type="entry name" value="Ribosomal_uL30_CS"/>
</dbReference>
<proteinExistence type="inferred from homology"/>
<accession>A0A6B2LG45</accession>
<dbReference type="FunFam" id="3.30.1390.20:FF:000003">
    <property type="entry name" value="60S ribosomal protein L7"/>
    <property type="match status" value="1"/>
</dbReference>
<dbReference type="InterPro" id="IPR016082">
    <property type="entry name" value="Ribosomal_uL30_ferredoxin-like"/>
</dbReference>
<evidence type="ECO:0000256" key="2">
    <source>
        <dbReference type="ARBA" id="ARBA00022980"/>
    </source>
</evidence>
<dbReference type="PROSITE" id="PS00634">
    <property type="entry name" value="RIBOSOMAL_L30"/>
    <property type="match status" value="1"/>
</dbReference>
<dbReference type="GO" id="GO:0003723">
    <property type="term" value="F:RNA binding"/>
    <property type="evidence" value="ECO:0007669"/>
    <property type="project" value="InterPro"/>
</dbReference>
<evidence type="ECO:0000313" key="5">
    <source>
        <dbReference type="EMBL" id="NDV36042.1"/>
    </source>
</evidence>
<evidence type="ECO:0000256" key="1">
    <source>
        <dbReference type="ARBA" id="ARBA00007594"/>
    </source>
</evidence>
<organism evidence="5">
    <name type="scientific">Arcella intermedia</name>
    <dbReference type="NCBI Taxonomy" id="1963864"/>
    <lineage>
        <taxon>Eukaryota</taxon>
        <taxon>Amoebozoa</taxon>
        <taxon>Tubulinea</taxon>
        <taxon>Elardia</taxon>
        <taxon>Arcellinida</taxon>
        <taxon>Sphaerothecina</taxon>
        <taxon>Arcellidae</taxon>
        <taxon>Arcella</taxon>
    </lineage>
</organism>
<dbReference type="SUPFAM" id="SSF55129">
    <property type="entry name" value="Ribosomal protein L30p/L7e"/>
    <property type="match status" value="1"/>
</dbReference>
<keyword evidence="2" id="KW-0689">Ribosomal protein</keyword>
<evidence type="ECO:0000256" key="3">
    <source>
        <dbReference type="ARBA" id="ARBA00023274"/>
    </source>
</evidence>
<evidence type="ECO:0000259" key="4">
    <source>
        <dbReference type="Pfam" id="PF00327"/>
    </source>
</evidence>
<reference evidence="5" key="1">
    <citation type="journal article" date="2020" name="J. Eukaryot. Microbiol.">
        <title>De novo Sequencing, Assembly and Annotation of the Transcriptome for the Free-Living Testate Amoeba Arcella intermedia.</title>
        <authorList>
            <person name="Ribeiro G.M."/>
            <person name="Porfirio-Sousa A.L."/>
            <person name="Maurer-Alcala X.X."/>
            <person name="Katz L.A."/>
            <person name="Lahr D.J.G."/>
        </authorList>
    </citation>
    <scope>NUCLEOTIDE SEQUENCE</scope>
</reference>